<dbReference type="SUPFAM" id="SSF56563">
    <property type="entry name" value="Major capsid protein gp5"/>
    <property type="match status" value="1"/>
</dbReference>
<comment type="subcellular location">
    <subcellularLocation>
        <location evidence="1">Virion</location>
    </subcellularLocation>
</comment>
<sequence length="371" mass="41682">MQLIKERNDEKMTINELKQAIEDKKAEARGFTNAKDLEGAKKAMEELRALQDTLKIEEELEQSEIRDLEKQKEIRKDDENMTKVNEMRSIVKKMMGKELTPEERATIKTSDNGAVIPKQFINQLQEIKKGFGSLKGYTDVIPVTKDEGTIPVVDLDQNTLPEVAEGDNIIDGTLVTTDLPFKCKKHGLIQTLTSELVDDAEIEIEGLVNKNFAEIVTVAENTKIMNVLKNNAVSTEGTTYEDIQLAIDKSLPSIKAGLATYTNTSGYAYLKNLKDSQKRPLNLVTEMNGKYYFHGKELVVVDDSLLAPAEEKSYVFIVANAKEAVKFIDRKAVAIARSIEAGFRDDTVKVRILERFDVIKGSTRSIKKIEF</sequence>
<dbReference type="Proteomes" id="UP000095558">
    <property type="component" value="Unassembled WGS sequence"/>
</dbReference>
<dbReference type="EMBL" id="CYZV01000008">
    <property type="protein sequence ID" value="CUN86991.1"/>
    <property type="molecule type" value="Genomic_DNA"/>
</dbReference>
<dbReference type="InterPro" id="IPR024455">
    <property type="entry name" value="Phage_capsid"/>
</dbReference>
<evidence type="ECO:0000256" key="2">
    <source>
        <dbReference type="SAM" id="Coils"/>
    </source>
</evidence>
<dbReference type="NCBIfam" id="TIGR01554">
    <property type="entry name" value="major_cap_HK97"/>
    <property type="match status" value="1"/>
</dbReference>
<accession>A0A174AE95</accession>
<name>A0A174AE95_9CLOT</name>
<evidence type="ECO:0000256" key="1">
    <source>
        <dbReference type="ARBA" id="ARBA00004328"/>
    </source>
</evidence>
<protein>
    <submittedName>
        <fullName evidence="4">Phage major capsid protein, HK97 family</fullName>
    </submittedName>
</protein>
<gene>
    <name evidence="4" type="ORF">ERS852470_00904</name>
</gene>
<proteinExistence type="predicted"/>
<evidence type="ECO:0000313" key="5">
    <source>
        <dbReference type="Proteomes" id="UP000095558"/>
    </source>
</evidence>
<reference evidence="4 5" key="1">
    <citation type="submission" date="2015-09" db="EMBL/GenBank/DDBJ databases">
        <authorList>
            <consortium name="Pathogen Informatics"/>
        </authorList>
    </citation>
    <scope>NUCLEOTIDE SEQUENCE [LARGE SCALE GENOMIC DNA]</scope>
    <source>
        <strain evidence="4 5">2789STDY5834855</strain>
    </source>
</reference>
<feature type="domain" description="Phage capsid-like C-terminal" evidence="3">
    <location>
        <begin position="113"/>
        <end position="369"/>
    </location>
</feature>
<organism evidence="4 5">
    <name type="scientific">Clostridium disporicum</name>
    <dbReference type="NCBI Taxonomy" id="84024"/>
    <lineage>
        <taxon>Bacteria</taxon>
        <taxon>Bacillati</taxon>
        <taxon>Bacillota</taxon>
        <taxon>Clostridia</taxon>
        <taxon>Eubacteriales</taxon>
        <taxon>Clostridiaceae</taxon>
        <taxon>Clostridium</taxon>
    </lineage>
</organism>
<dbReference type="InterPro" id="IPR054612">
    <property type="entry name" value="Phage_capsid-like_C"/>
</dbReference>
<dbReference type="Pfam" id="PF05065">
    <property type="entry name" value="Phage_capsid"/>
    <property type="match status" value="1"/>
</dbReference>
<evidence type="ECO:0000313" key="4">
    <source>
        <dbReference type="EMBL" id="CUN86991.1"/>
    </source>
</evidence>
<evidence type="ECO:0000259" key="3">
    <source>
        <dbReference type="Pfam" id="PF05065"/>
    </source>
</evidence>
<feature type="coiled-coil region" evidence="2">
    <location>
        <begin position="7"/>
        <end position="71"/>
    </location>
</feature>
<keyword evidence="2" id="KW-0175">Coiled coil</keyword>
<dbReference type="AlphaFoldDB" id="A0A174AE95"/>